<feature type="region of interest" description="Disordered" evidence="1">
    <location>
        <begin position="102"/>
        <end position="148"/>
    </location>
</feature>
<keyword evidence="3" id="KW-1185">Reference proteome</keyword>
<reference evidence="3" key="1">
    <citation type="submission" date="2024-04" db="EMBL/GenBank/DDBJ databases">
        <title>Salinicola lusitanus LLJ914,a marine bacterium isolated from the Okinawa Trough.</title>
        <authorList>
            <person name="Li J."/>
        </authorList>
    </citation>
    <scope>NUCLEOTIDE SEQUENCE [LARGE SCALE GENOMIC DNA]</scope>
</reference>
<organism evidence="2 3">
    <name type="scientific">Mugilogobius chulae</name>
    <name type="common">yellowstripe goby</name>
    <dbReference type="NCBI Taxonomy" id="88201"/>
    <lineage>
        <taxon>Eukaryota</taxon>
        <taxon>Metazoa</taxon>
        <taxon>Chordata</taxon>
        <taxon>Craniata</taxon>
        <taxon>Vertebrata</taxon>
        <taxon>Euteleostomi</taxon>
        <taxon>Actinopterygii</taxon>
        <taxon>Neopterygii</taxon>
        <taxon>Teleostei</taxon>
        <taxon>Neoteleostei</taxon>
        <taxon>Acanthomorphata</taxon>
        <taxon>Gobiaria</taxon>
        <taxon>Gobiiformes</taxon>
        <taxon>Gobioidei</taxon>
        <taxon>Gobiidae</taxon>
        <taxon>Gobionellinae</taxon>
        <taxon>Mugilogobius</taxon>
    </lineage>
</organism>
<feature type="compositionally biased region" description="Basic and acidic residues" evidence="1">
    <location>
        <begin position="124"/>
        <end position="139"/>
    </location>
</feature>
<evidence type="ECO:0000313" key="2">
    <source>
        <dbReference type="EMBL" id="KAK7896114.1"/>
    </source>
</evidence>
<feature type="compositionally biased region" description="Basic and acidic residues" evidence="1">
    <location>
        <begin position="30"/>
        <end position="83"/>
    </location>
</feature>
<dbReference type="EMBL" id="JBBPFD010000015">
    <property type="protein sequence ID" value="KAK7896114.1"/>
    <property type="molecule type" value="Genomic_DNA"/>
</dbReference>
<feature type="compositionally biased region" description="Basic and acidic residues" evidence="1">
    <location>
        <begin position="12"/>
        <end position="23"/>
    </location>
</feature>
<name>A0AAW0NFC5_9GOBI</name>
<feature type="region of interest" description="Disordered" evidence="1">
    <location>
        <begin position="1"/>
        <end position="85"/>
    </location>
</feature>
<accession>A0AAW0NFC5</accession>
<protein>
    <submittedName>
        <fullName evidence="2">Uncharacterized protein</fullName>
    </submittedName>
</protein>
<proteinExistence type="predicted"/>
<evidence type="ECO:0000313" key="3">
    <source>
        <dbReference type="Proteomes" id="UP001460270"/>
    </source>
</evidence>
<sequence>MRKGGKGRRRRDNTERSGGERGRERRRAWERKGAERDERERRKEEEKEIGEEKERRNDKERKRRGVGREKRERKKEKEREREIVNFTPFTIEQLQKTCPLSSVKSSITIRPQRDSHQSPQPPRQMDRCGGHIGPADRRTRAGGSVLPKDTTAAGWDVCGSDVESAVTEGRPPATDLTTLQVRLENLAAPPKHHESTGARNDDLQRFGADECSLTIINVTTLMSAPFKV</sequence>
<dbReference type="Proteomes" id="UP001460270">
    <property type="component" value="Unassembled WGS sequence"/>
</dbReference>
<evidence type="ECO:0000256" key="1">
    <source>
        <dbReference type="SAM" id="MobiDB-lite"/>
    </source>
</evidence>
<dbReference type="AlphaFoldDB" id="A0AAW0NFC5"/>
<gene>
    <name evidence="2" type="ORF">WMY93_021439</name>
</gene>
<feature type="compositionally biased region" description="Basic residues" evidence="1">
    <location>
        <begin position="1"/>
        <end position="11"/>
    </location>
</feature>
<comment type="caution">
    <text evidence="2">The sequence shown here is derived from an EMBL/GenBank/DDBJ whole genome shotgun (WGS) entry which is preliminary data.</text>
</comment>